<comment type="caution">
    <text evidence="2">The sequence shown here is derived from an EMBL/GenBank/DDBJ whole genome shotgun (WGS) entry which is preliminary data.</text>
</comment>
<dbReference type="InterPro" id="IPR041049">
    <property type="entry name" value="DUF5615"/>
</dbReference>
<protein>
    <recommendedName>
        <fullName evidence="1">DUF5615 domain-containing protein</fullName>
    </recommendedName>
</protein>
<dbReference type="Gene3D" id="3.40.50.1010">
    <property type="entry name" value="5'-nuclease"/>
    <property type="match status" value="1"/>
</dbReference>
<evidence type="ECO:0000313" key="2">
    <source>
        <dbReference type="EMBL" id="GAB61195.1"/>
    </source>
</evidence>
<organism evidence="2 3">
    <name type="scientific">Candidatus Jettenia caeni</name>
    <dbReference type="NCBI Taxonomy" id="247490"/>
    <lineage>
        <taxon>Bacteria</taxon>
        <taxon>Pseudomonadati</taxon>
        <taxon>Planctomycetota</taxon>
        <taxon>Candidatus Brocadiia</taxon>
        <taxon>Candidatus Brocadiales</taxon>
        <taxon>Candidatus Brocadiaceae</taxon>
        <taxon>Candidatus Jettenia</taxon>
    </lineage>
</organism>
<accession>I3IHK0</accession>
<dbReference type="AlphaFoldDB" id="I3IHK0"/>
<evidence type="ECO:0000259" key="1">
    <source>
        <dbReference type="Pfam" id="PF18480"/>
    </source>
</evidence>
<name>I3IHK0_9BACT</name>
<gene>
    <name evidence="2" type="ORF">KSU1_B0338</name>
</gene>
<dbReference type="EMBL" id="BAFH01000002">
    <property type="protein sequence ID" value="GAB61195.1"/>
    <property type="molecule type" value="Genomic_DNA"/>
</dbReference>
<reference evidence="2 3" key="1">
    <citation type="journal article" date="2012" name="FEBS Lett.">
        <title>Anammox organism KSU-1 expresses a NirK-type copper-containing nitrite reductase instead of a NirS-type with cytochrome cd1.</title>
        <authorList>
            <person name="Hira D."/>
            <person name="Toh H."/>
            <person name="Migita C.T."/>
            <person name="Okubo H."/>
            <person name="Nishiyama T."/>
            <person name="Hattori M."/>
            <person name="Furukawa K."/>
            <person name="Fujii T."/>
        </authorList>
    </citation>
    <scope>NUCLEOTIDE SEQUENCE [LARGE SCALE GENOMIC DNA]</scope>
</reference>
<dbReference type="InterPro" id="IPR029060">
    <property type="entry name" value="PIN-like_dom_sf"/>
</dbReference>
<dbReference type="OrthoDB" id="1493860at2"/>
<feature type="domain" description="DUF5615" evidence="1">
    <location>
        <begin position="87"/>
        <end position="129"/>
    </location>
</feature>
<evidence type="ECO:0000313" key="3">
    <source>
        <dbReference type="Proteomes" id="UP000002985"/>
    </source>
</evidence>
<dbReference type="Pfam" id="PF18480">
    <property type="entry name" value="DUF5615"/>
    <property type="match status" value="1"/>
</dbReference>
<proteinExistence type="predicted"/>
<dbReference type="SUPFAM" id="SSF88723">
    <property type="entry name" value="PIN domain-like"/>
    <property type="match status" value="1"/>
</dbReference>
<keyword evidence="3" id="KW-1185">Reference proteome</keyword>
<dbReference type="STRING" id="247490.KSU1_B0338"/>
<sequence length="135" mass="15708">MRQNNTLATDFIVISETLNRVIRIEYQKYLYERNLKDDDYKFKEYRDSSDGKEVLNDIHTIVKSKILTKFSIIGKTFQKSDIETFLSVDSLDFSDKAILSLCKESNCILLTNDKDFAESDIEILTSHPVLLKNNE</sequence>
<dbReference type="Proteomes" id="UP000002985">
    <property type="component" value="Unassembled WGS sequence"/>
</dbReference>